<comment type="similarity">
    <text evidence="2">Belongs to the UPF0173 family.</text>
</comment>
<dbReference type="PANTHER" id="PTHR43546">
    <property type="entry name" value="UPF0173 METAL-DEPENDENT HYDROLASE MJ1163-RELATED"/>
    <property type="match status" value="1"/>
</dbReference>
<dbReference type="SUPFAM" id="SSF56281">
    <property type="entry name" value="Metallo-hydrolase/oxidoreductase"/>
    <property type="match status" value="1"/>
</dbReference>
<dbReference type="NCBIfam" id="NF001911">
    <property type="entry name" value="PRK00685.1"/>
    <property type="match status" value="1"/>
</dbReference>
<dbReference type="RefSeq" id="WP_340331087.1">
    <property type="nucleotide sequence ID" value="NZ_JAZHOF010000007.1"/>
</dbReference>
<evidence type="ECO:0000256" key="2">
    <source>
        <dbReference type="HAMAP-Rule" id="MF_00457"/>
    </source>
</evidence>
<feature type="domain" description="Metallo-beta-lactamase" evidence="3">
    <location>
        <begin position="7"/>
        <end position="198"/>
    </location>
</feature>
<dbReference type="InterPro" id="IPR022877">
    <property type="entry name" value="UPF0173"/>
</dbReference>
<name>A0AAW9S197_9HYPH</name>
<gene>
    <name evidence="4" type="ORF">V3328_18045</name>
</gene>
<reference evidence="4 5" key="1">
    <citation type="submission" date="2024-02" db="EMBL/GenBank/DDBJ databases">
        <title>Genome analysis and characterization of Microbaculum marinisediminis sp. nov., isolated from marine sediment.</title>
        <authorList>
            <person name="Du Z.-J."/>
            <person name="Ye Y.-Q."/>
            <person name="Zhang Z.-R."/>
            <person name="Yuan S.-M."/>
            <person name="Zhang X.-Y."/>
        </authorList>
    </citation>
    <scope>NUCLEOTIDE SEQUENCE [LARGE SCALE GENOMIC DNA]</scope>
    <source>
        <strain evidence="4 5">SDUM1044001</strain>
    </source>
</reference>
<evidence type="ECO:0000256" key="1">
    <source>
        <dbReference type="ARBA" id="ARBA00022801"/>
    </source>
</evidence>
<protein>
    <recommendedName>
        <fullName evidence="2">UPF0173 metal-dependent hydrolase V3328_18045</fullName>
    </recommendedName>
</protein>
<comment type="caution">
    <text evidence="4">The sequence shown here is derived from an EMBL/GenBank/DDBJ whole genome shotgun (WGS) entry which is preliminary data.</text>
</comment>
<keyword evidence="1 2" id="KW-0378">Hydrolase</keyword>
<organism evidence="4 5">
    <name type="scientific">Microbaculum marinum</name>
    <dbReference type="NCBI Taxonomy" id="1764581"/>
    <lineage>
        <taxon>Bacteria</taxon>
        <taxon>Pseudomonadati</taxon>
        <taxon>Pseudomonadota</taxon>
        <taxon>Alphaproteobacteria</taxon>
        <taxon>Hyphomicrobiales</taxon>
        <taxon>Tepidamorphaceae</taxon>
        <taxon>Microbaculum</taxon>
    </lineage>
</organism>
<dbReference type="EMBL" id="JAZHOF010000007">
    <property type="protein sequence ID" value="MEJ8573396.1"/>
    <property type="molecule type" value="Genomic_DNA"/>
</dbReference>
<evidence type="ECO:0000313" key="4">
    <source>
        <dbReference type="EMBL" id="MEJ8573396.1"/>
    </source>
</evidence>
<dbReference type="InterPro" id="IPR050114">
    <property type="entry name" value="UPF0173_UPF0282_UlaG_hydrolase"/>
</dbReference>
<dbReference type="Proteomes" id="UP001378188">
    <property type="component" value="Unassembled WGS sequence"/>
</dbReference>
<evidence type="ECO:0000313" key="5">
    <source>
        <dbReference type="Proteomes" id="UP001378188"/>
    </source>
</evidence>
<dbReference type="SMART" id="SM00849">
    <property type="entry name" value="Lactamase_B"/>
    <property type="match status" value="1"/>
</dbReference>
<dbReference type="Pfam" id="PF13483">
    <property type="entry name" value="Lactamase_B_3"/>
    <property type="match status" value="1"/>
</dbReference>
<proteinExistence type="inferred from homology"/>
<keyword evidence="5" id="KW-1185">Reference proteome</keyword>
<evidence type="ECO:0000259" key="3">
    <source>
        <dbReference type="SMART" id="SM00849"/>
    </source>
</evidence>
<dbReference type="PANTHER" id="PTHR43546:SF3">
    <property type="entry name" value="UPF0173 METAL-DEPENDENT HYDROLASE MJ1163"/>
    <property type="match status" value="1"/>
</dbReference>
<accession>A0AAW9S197</accession>
<sequence length="232" mass="24907">MRITWFGHSAFRVETGNAVIIIDPFLTDNPTWNGSVDDATNGATHVVLTHGHSDHIGDTVDICRSTGAVLVANFEICMYLSGKGVENFSPANHGGRLHFDDFDVAFVQAWHSSSEIVDGKPLYLGNPAGVIISPKSGAGKVLYHMGDTDIFSDMGLINEIYKPAVGIVPIGNRFTMGAELAAMACKKYFDFETVIPCHYGTFPIIDATADKFVSEASGVNVVVPDRGVAIDV</sequence>
<dbReference type="HAMAP" id="MF_00457">
    <property type="entry name" value="UPF0173"/>
    <property type="match status" value="1"/>
</dbReference>
<dbReference type="AlphaFoldDB" id="A0AAW9S197"/>
<dbReference type="InterPro" id="IPR001279">
    <property type="entry name" value="Metallo-B-lactamas"/>
</dbReference>
<dbReference type="InterPro" id="IPR036866">
    <property type="entry name" value="RibonucZ/Hydroxyglut_hydro"/>
</dbReference>
<dbReference type="Gene3D" id="3.60.15.10">
    <property type="entry name" value="Ribonuclease Z/Hydroxyacylglutathione hydrolase-like"/>
    <property type="match status" value="1"/>
</dbReference>
<dbReference type="GO" id="GO:0016787">
    <property type="term" value="F:hydrolase activity"/>
    <property type="evidence" value="ECO:0007669"/>
    <property type="project" value="UniProtKB-UniRule"/>
</dbReference>